<keyword evidence="3" id="KW-1185">Reference proteome</keyword>
<gene>
    <name evidence="2" type="ORF">H7F49_07310</name>
</gene>
<evidence type="ECO:0000256" key="1">
    <source>
        <dbReference type="SAM" id="MobiDB-lite"/>
    </source>
</evidence>
<reference evidence="2 3" key="1">
    <citation type="submission" date="2020-08" db="EMBL/GenBank/DDBJ databases">
        <title>The genome sequence of Novosphingobium flavum 4Y4.</title>
        <authorList>
            <person name="Liu Y."/>
        </authorList>
    </citation>
    <scope>NUCLEOTIDE SEQUENCE [LARGE SCALE GENOMIC DNA]</scope>
    <source>
        <strain evidence="2 3">4Y4</strain>
    </source>
</reference>
<comment type="caution">
    <text evidence="2">The sequence shown here is derived from an EMBL/GenBank/DDBJ whole genome shotgun (WGS) entry which is preliminary data.</text>
</comment>
<feature type="region of interest" description="Disordered" evidence="1">
    <location>
        <begin position="1"/>
        <end position="21"/>
    </location>
</feature>
<proteinExistence type="predicted"/>
<organism evidence="2 3">
    <name type="scientific">Novosphingobium aerophilum</name>
    <dbReference type="NCBI Taxonomy" id="2839843"/>
    <lineage>
        <taxon>Bacteria</taxon>
        <taxon>Pseudomonadati</taxon>
        <taxon>Pseudomonadota</taxon>
        <taxon>Alphaproteobacteria</taxon>
        <taxon>Sphingomonadales</taxon>
        <taxon>Sphingomonadaceae</taxon>
        <taxon>Novosphingobium</taxon>
    </lineage>
</organism>
<evidence type="ECO:0000313" key="3">
    <source>
        <dbReference type="Proteomes" id="UP000520156"/>
    </source>
</evidence>
<accession>A0A7X1F6Y4</accession>
<name>A0A7X1F6Y4_9SPHN</name>
<evidence type="ECO:0008006" key="4">
    <source>
        <dbReference type="Google" id="ProtNLM"/>
    </source>
</evidence>
<dbReference type="EMBL" id="JACLAU010000007">
    <property type="protein sequence ID" value="MBC2651506.1"/>
    <property type="molecule type" value="Genomic_DNA"/>
</dbReference>
<evidence type="ECO:0000313" key="2">
    <source>
        <dbReference type="EMBL" id="MBC2651506.1"/>
    </source>
</evidence>
<dbReference type="AlphaFoldDB" id="A0A7X1F6Y4"/>
<dbReference type="Proteomes" id="UP000520156">
    <property type="component" value="Unassembled WGS sequence"/>
</dbReference>
<feature type="compositionally biased region" description="Gly residues" evidence="1">
    <location>
        <begin position="10"/>
        <end position="21"/>
    </location>
</feature>
<sequence>MPTLAEARPGWGGPGWGGSGWNGPGWNGPGWGGGMMRGGGPDRSRNGPPEDKVTVSTFVTDEQPAAATLRTGTISVTGAPTGSGVDSGELAVYAAAVVDQLTQVGYRTDVPDSTSGQVTELHISHETLQPEEVKRPVSGAMAVGVSNLGTSTALALNIDLSKPRSALISTTLEARIRDKASGKVLWEGCADMATRAGDDRWSSGAIANRLAAALFDRFPTGNGPPT</sequence>
<protein>
    <recommendedName>
        <fullName evidence="4">DUF4136 domain-containing protein</fullName>
    </recommendedName>
</protein>